<evidence type="ECO:0000313" key="6">
    <source>
        <dbReference type="EMBL" id="KJD44611.1"/>
    </source>
</evidence>
<dbReference type="PANTHER" id="PTHR30204">
    <property type="entry name" value="REDOX-CYCLING DRUG-SENSING TRANSCRIPTIONAL ACTIVATOR SOXR"/>
    <property type="match status" value="1"/>
</dbReference>
<evidence type="ECO:0000256" key="1">
    <source>
        <dbReference type="ARBA" id="ARBA00022491"/>
    </source>
</evidence>
<dbReference type="PATRIC" id="fig|159743.3.peg.3554"/>
<dbReference type="InterPro" id="IPR009061">
    <property type="entry name" value="DNA-bd_dom_put_sf"/>
</dbReference>
<keyword evidence="1" id="KW-0678">Repressor</keyword>
<comment type="caution">
    <text evidence="6">The sequence shown here is derived from an EMBL/GenBank/DDBJ whole genome shotgun (WGS) entry which is preliminary data.</text>
</comment>
<dbReference type="Proteomes" id="UP000032534">
    <property type="component" value="Unassembled WGS sequence"/>
</dbReference>
<dbReference type="RefSeq" id="WP_044647083.1">
    <property type="nucleotide sequence ID" value="NZ_JTHP01000032.1"/>
</dbReference>
<evidence type="ECO:0000256" key="3">
    <source>
        <dbReference type="ARBA" id="ARBA00023125"/>
    </source>
</evidence>
<evidence type="ECO:0000256" key="4">
    <source>
        <dbReference type="ARBA" id="ARBA00023163"/>
    </source>
</evidence>
<accession>A0A0D7WZI8</accession>
<evidence type="ECO:0000259" key="5">
    <source>
        <dbReference type="PROSITE" id="PS50937"/>
    </source>
</evidence>
<dbReference type="GO" id="GO:0003700">
    <property type="term" value="F:DNA-binding transcription factor activity"/>
    <property type="evidence" value="ECO:0007669"/>
    <property type="project" value="InterPro"/>
</dbReference>
<dbReference type="OrthoDB" id="9773308at2"/>
<dbReference type="PROSITE" id="PS50937">
    <property type="entry name" value="HTH_MERR_2"/>
    <property type="match status" value="1"/>
</dbReference>
<keyword evidence="4" id="KW-0804">Transcription</keyword>
<gene>
    <name evidence="6" type="ORF">QD47_15985</name>
</gene>
<protein>
    <submittedName>
        <fullName evidence="6">Transcriptional regulator</fullName>
    </submittedName>
</protein>
<evidence type="ECO:0000256" key="2">
    <source>
        <dbReference type="ARBA" id="ARBA00023015"/>
    </source>
</evidence>
<dbReference type="SUPFAM" id="SSF46955">
    <property type="entry name" value="Putative DNA-binding domain"/>
    <property type="match status" value="1"/>
</dbReference>
<sequence length="254" mass="30535">MKEHITISQLSQLMNVSVHQLRYFEEKGILYPSYTEKNQYRMYGLHEIYQLSHILLLRKLNVSVGQIEECMTSYAADDYNQLLEDSLQRVQDEITNLKLLEQFIHKVLKEHHNLTHQDNEYQIRLLGPRHLKLWFAFERDQELTARDLFEQRPAPPQLFENDLHYLSDSGQVKLCYETTDMTDTADYMLEEGSYLYKHFSVTEDDEIEYEIQQLERYVTQHQYKCQSKIILVEKSYLSMFDNNKLQYEIQVKVK</sequence>
<evidence type="ECO:0000313" key="7">
    <source>
        <dbReference type="Proteomes" id="UP000032534"/>
    </source>
</evidence>
<keyword evidence="2" id="KW-0805">Transcription regulation</keyword>
<dbReference type="InterPro" id="IPR047057">
    <property type="entry name" value="MerR_fam"/>
</dbReference>
<dbReference type="InterPro" id="IPR000551">
    <property type="entry name" value="MerR-type_HTH_dom"/>
</dbReference>
<keyword evidence="3" id="KW-0238">DNA-binding</keyword>
<dbReference type="GO" id="GO:0003677">
    <property type="term" value="F:DNA binding"/>
    <property type="evidence" value="ECO:0007669"/>
    <property type="project" value="UniProtKB-KW"/>
</dbReference>
<name>A0A0D7WZI8_9BACL</name>
<dbReference type="AlphaFoldDB" id="A0A0D7WZI8"/>
<dbReference type="Pfam" id="PF13411">
    <property type="entry name" value="MerR_1"/>
    <property type="match status" value="1"/>
</dbReference>
<feature type="domain" description="HTH merR-type" evidence="5">
    <location>
        <begin position="4"/>
        <end position="73"/>
    </location>
</feature>
<dbReference type="SMART" id="SM00422">
    <property type="entry name" value="HTH_MERR"/>
    <property type="match status" value="1"/>
</dbReference>
<keyword evidence="7" id="KW-1185">Reference proteome</keyword>
<organism evidence="6 7">
    <name type="scientific">Paenibacillus terrae</name>
    <dbReference type="NCBI Taxonomy" id="159743"/>
    <lineage>
        <taxon>Bacteria</taxon>
        <taxon>Bacillati</taxon>
        <taxon>Bacillota</taxon>
        <taxon>Bacilli</taxon>
        <taxon>Bacillales</taxon>
        <taxon>Paenibacillaceae</taxon>
        <taxon>Paenibacillus</taxon>
    </lineage>
</organism>
<reference evidence="6 7" key="1">
    <citation type="submission" date="2014-11" db="EMBL/GenBank/DDBJ databases">
        <title>Draft Genome Sequences of Paenibacillus polymyxa NRRL B-30509 and Paenibacillus terrae NRRL B-30644, Strains from a Poultry Environment that Produce Tridecaptin A and Paenicidins.</title>
        <authorList>
            <person name="van Belkum M.J."/>
            <person name="Lohans C.T."/>
            <person name="Vederas J.C."/>
        </authorList>
    </citation>
    <scope>NUCLEOTIDE SEQUENCE [LARGE SCALE GENOMIC DNA]</scope>
    <source>
        <strain evidence="6 7">NRRL B-30644</strain>
    </source>
</reference>
<dbReference type="Gene3D" id="1.10.1660.10">
    <property type="match status" value="1"/>
</dbReference>
<proteinExistence type="predicted"/>
<dbReference type="PANTHER" id="PTHR30204:SF69">
    <property type="entry name" value="MERR-FAMILY TRANSCRIPTIONAL REGULATOR"/>
    <property type="match status" value="1"/>
</dbReference>
<dbReference type="EMBL" id="JTHP01000032">
    <property type="protein sequence ID" value="KJD44611.1"/>
    <property type="molecule type" value="Genomic_DNA"/>
</dbReference>